<protein>
    <submittedName>
        <fullName evidence="1">Uncharacterized protein</fullName>
    </submittedName>
</protein>
<name>A0ABV9XZR8_9PSEU</name>
<evidence type="ECO:0000313" key="2">
    <source>
        <dbReference type="Proteomes" id="UP001595833"/>
    </source>
</evidence>
<dbReference type="RefSeq" id="WP_344040790.1">
    <property type="nucleotide sequence ID" value="NZ_BAAAKE010000025.1"/>
</dbReference>
<comment type="caution">
    <text evidence="1">The sequence shown here is derived from an EMBL/GenBank/DDBJ whole genome shotgun (WGS) entry which is preliminary data.</text>
</comment>
<reference evidence="2" key="1">
    <citation type="journal article" date="2019" name="Int. J. Syst. Evol. Microbiol.">
        <title>The Global Catalogue of Microorganisms (GCM) 10K type strain sequencing project: providing services to taxonomists for standard genome sequencing and annotation.</title>
        <authorList>
            <consortium name="The Broad Institute Genomics Platform"/>
            <consortium name="The Broad Institute Genome Sequencing Center for Infectious Disease"/>
            <person name="Wu L."/>
            <person name="Ma J."/>
        </authorList>
    </citation>
    <scope>NUCLEOTIDE SEQUENCE [LARGE SCALE GENOMIC DNA]</scope>
    <source>
        <strain evidence="2">KCTC 12848</strain>
    </source>
</reference>
<proteinExistence type="predicted"/>
<keyword evidence="2" id="KW-1185">Reference proteome</keyword>
<sequence>MPTLDIELPNGRREFRPDFLETPELMRSRDPDNLNVELVGGVQLSRHHIIAYNILRDRWNKAVELFFTKVVSIPDKSAADFLAAVAARADYLGLTPLEEGSPSVAQLIAEIAGKRITHGVDSQEADDYKPARDAFLALLTWCPANLVIGPQPTDGVGMPGRVDDPREHVEHFLLECVNSGPAKLGLRKMARAERTYRGWISGNKDLKDYFTGYKILFDSGVTVAQKVEDKYWKKVNFGDFYVAAAVGLVENGKTPVVWTRNKQRVVLRQVRGRDAAMTKRTPKPTQHPATQPGIVDVVPNDDLPIEIGGRKIELVLVATWSDGSGCAEHGVWVEQVTVQNVLDWAGKEWQVTVNLPDLVRDLTISGVSIHTIRGSGWEFWQAAFSARTLIDEWDVEITPRVEWVAGNEVTVGASMAFSSATETDGPIFYFDGDFNKSGKDWTLDAELVVTDPLGVEDLATLVELSTQDVPTELRALFPAVTGARLQYNHTPEGSGLALSLSTEHVECVLASTVGDTSETTRMESIPDPIAVTD</sequence>
<dbReference type="Proteomes" id="UP001595833">
    <property type="component" value="Unassembled WGS sequence"/>
</dbReference>
<organism evidence="1 2">
    <name type="scientific">Saccharothrix xinjiangensis</name>
    <dbReference type="NCBI Taxonomy" id="204798"/>
    <lineage>
        <taxon>Bacteria</taxon>
        <taxon>Bacillati</taxon>
        <taxon>Actinomycetota</taxon>
        <taxon>Actinomycetes</taxon>
        <taxon>Pseudonocardiales</taxon>
        <taxon>Pseudonocardiaceae</taxon>
        <taxon>Saccharothrix</taxon>
    </lineage>
</organism>
<gene>
    <name evidence="1" type="ORF">ACFPFM_19380</name>
</gene>
<dbReference type="EMBL" id="JBHSJB010000017">
    <property type="protein sequence ID" value="MFC5055910.1"/>
    <property type="molecule type" value="Genomic_DNA"/>
</dbReference>
<accession>A0ABV9XZR8</accession>
<evidence type="ECO:0000313" key="1">
    <source>
        <dbReference type="EMBL" id="MFC5055910.1"/>
    </source>
</evidence>